<dbReference type="Pfam" id="PF00581">
    <property type="entry name" value="Rhodanese"/>
    <property type="match status" value="1"/>
</dbReference>
<dbReference type="SUPFAM" id="SSF52821">
    <property type="entry name" value="Rhodanese/Cell cycle control phosphatase"/>
    <property type="match status" value="1"/>
</dbReference>
<evidence type="ECO:0000313" key="4">
    <source>
        <dbReference type="Proteomes" id="UP000801428"/>
    </source>
</evidence>
<evidence type="ECO:0000256" key="1">
    <source>
        <dbReference type="SAM" id="MobiDB-lite"/>
    </source>
</evidence>
<dbReference type="InterPro" id="IPR052367">
    <property type="entry name" value="Thiosulfate_ST/Rhodanese-like"/>
</dbReference>
<dbReference type="CDD" id="cd00158">
    <property type="entry name" value="RHOD"/>
    <property type="match status" value="1"/>
</dbReference>
<dbReference type="SMART" id="SM00450">
    <property type="entry name" value="RHOD"/>
    <property type="match status" value="1"/>
</dbReference>
<dbReference type="EMBL" id="SWKU01000020">
    <property type="protein sequence ID" value="KAF2998190.1"/>
    <property type="molecule type" value="Genomic_DNA"/>
</dbReference>
<evidence type="ECO:0000259" key="2">
    <source>
        <dbReference type="PROSITE" id="PS50206"/>
    </source>
</evidence>
<comment type="caution">
    <text evidence="3">The sequence shown here is derived from an EMBL/GenBank/DDBJ whole genome shotgun (WGS) entry which is preliminary data.</text>
</comment>
<reference evidence="3" key="1">
    <citation type="submission" date="2019-04" db="EMBL/GenBank/DDBJ databases">
        <title>Sequencing of skin fungus with MAO and IRED activity.</title>
        <authorList>
            <person name="Marsaioli A.J."/>
            <person name="Bonatto J.M.C."/>
            <person name="Reis Junior O."/>
        </authorList>
    </citation>
    <scope>NUCLEOTIDE SEQUENCE</scope>
    <source>
        <strain evidence="3">30M1</strain>
    </source>
</reference>
<dbReference type="PROSITE" id="PS50206">
    <property type="entry name" value="RHODANESE_3"/>
    <property type="match status" value="1"/>
</dbReference>
<evidence type="ECO:0000313" key="3">
    <source>
        <dbReference type="EMBL" id="KAF2998190.1"/>
    </source>
</evidence>
<gene>
    <name evidence="3" type="ORF">E8E13_004241</name>
</gene>
<sequence>MPQELLIDVRSPLEFSTGPLVSDIAPTVNIEYTHIDSLADIYAQQHIAVSKDDHITLYCRSGRRSGIAKQRLEELGFSNVRDIGGFEEARRVLDREMVGRQIEEGLGGEEKGERVVRDDDDGRGGARREGLERLLKGLEACD</sequence>
<feature type="region of interest" description="Disordered" evidence="1">
    <location>
        <begin position="104"/>
        <end position="124"/>
    </location>
</feature>
<dbReference type="Proteomes" id="UP000801428">
    <property type="component" value="Unassembled WGS sequence"/>
</dbReference>
<organism evidence="3 4">
    <name type="scientific">Curvularia kusanoi</name>
    <name type="common">Cochliobolus kusanoi</name>
    <dbReference type="NCBI Taxonomy" id="90978"/>
    <lineage>
        <taxon>Eukaryota</taxon>
        <taxon>Fungi</taxon>
        <taxon>Dikarya</taxon>
        <taxon>Ascomycota</taxon>
        <taxon>Pezizomycotina</taxon>
        <taxon>Dothideomycetes</taxon>
        <taxon>Pleosporomycetidae</taxon>
        <taxon>Pleosporales</taxon>
        <taxon>Pleosporineae</taxon>
        <taxon>Pleosporaceae</taxon>
        <taxon>Curvularia</taxon>
    </lineage>
</organism>
<dbReference type="OrthoDB" id="361797at2759"/>
<dbReference type="Gene3D" id="3.40.250.10">
    <property type="entry name" value="Rhodanese-like domain"/>
    <property type="match status" value="1"/>
</dbReference>
<dbReference type="AlphaFoldDB" id="A0A9P4T971"/>
<dbReference type="InterPro" id="IPR036873">
    <property type="entry name" value="Rhodanese-like_dom_sf"/>
</dbReference>
<dbReference type="PANTHER" id="PTHR45431">
    <property type="entry name" value="RHODANESE-LIKE DOMAIN-CONTAINING PROTEIN 15, CHLOROPLASTIC"/>
    <property type="match status" value="1"/>
</dbReference>
<keyword evidence="4" id="KW-1185">Reference proteome</keyword>
<name>A0A9P4T971_CURKU</name>
<protein>
    <recommendedName>
        <fullName evidence="2">Rhodanese domain-containing protein</fullName>
    </recommendedName>
</protein>
<dbReference type="PANTHER" id="PTHR45431:SF3">
    <property type="entry name" value="RHODANESE-LIKE DOMAIN-CONTAINING PROTEIN 15, CHLOROPLASTIC"/>
    <property type="match status" value="1"/>
</dbReference>
<proteinExistence type="predicted"/>
<accession>A0A9P4T971</accession>
<dbReference type="InterPro" id="IPR001763">
    <property type="entry name" value="Rhodanese-like_dom"/>
</dbReference>
<feature type="domain" description="Rhodanese" evidence="2">
    <location>
        <begin position="2"/>
        <end position="98"/>
    </location>
</feature>